<feature type="domain" description="Reverse transcriptase RNase H-like" evidence="8">
    <location>
        <begin position="194"/>
        <end position="308"/>
    </location>
</feature>
<gene>
    <name evidence="9" type="ORF">FMUND_1335</name>
</gene>
<keyword evidence="2" id="KW-0548">Nucleotidyltransferase</keyword>
<dbReference type="GO" id="GO:0004519">
    <property type="term" value="F:endonuclease activity"/>
    <property type="evidence" value="ECO:0007669"/>
    <property type="project" value="UniProtKB-KW"/>
</dbReference>
<name>A0A8H5Z4G0_9HYPO</name>
<protein>
    <submittedName>
        <fullName evidence="9">Ribonuclease H</fullName>
    </submittedName>
</protein>
<evidence type="ECO:0000313" key="10">
    <source>
        <dbReference type="Proteomes" id="UP000544331"/>
    </source>
</evidence>
<feature type="region of interest" description="Disordered" evidence="7">
    <location>
        <begin position="89"/>
        <end position="132"/>
    </location>
</feature>
<organism evidence="9 10">
    <name type="scientific">Fusarium mundagurra</name>
    <dbReference type="NCBI Taxonomy" id="1567541"/>
    <lineage>
        <taxon>Eukaryota</taxon>
        <taxon>Fungi</taxon>
        <taxon>Dikarya</taxon>
        <taxon>Ascomycota</taxon>
        <taxon>Pezizomycotina</taxon>
        <taxon>Sordariomycetes</taxon>
        <taxon>Hypocreomycetidae</taxon>
        <taxon>Hypocreales</taxon>
        <taxon>Nectriaceae</taxon>
        <taxon>Fusarium</taxon>
        <taxon>Fusarium fujikuroi species complex</taxon>
    </lineage>
</organism>
<keyword evidence="3" id="KW-0540">Nuclease</keyword>
<feature type="region of interest" description="Disordered" evidence="7">
    <location>
        <begin position="310"/>
        <end position="329"/>
    </location>
</feature>
<evidence type="ECO:0000256" key="7">
    <source>
        <dbReference type="SAM" id="MobiDB-lite"/>
    </source>
</evidence>
<evidence type="ECO:0000259" key="8">
    <source>
        <dbReference type="Pfam" id="PF17917"/>
    </source>
</evidence>
<feature type="compositionally biased region" description="Polar residues" evidence="7">
    <location>
        <begin position="91"/>
        <end position="109"/>
    </location>
</feature>
<evidence type="ECO:0000256" key="2">
    <source>
        <dbReference type="ARBA" id="ARBA00022695"/>
    </source>
</evidence>
<sequence>MRHQSAASDEIAKLPRYQAYVPAEESSSNNITKTSFGRAGLARTAIAANVADQTHFDFHYPRFSLPLCISTEFEPLPPILERAEVERTPGTIKSDSSEPQHQQIETCSPSPKLPQAAGVESPHSKHGKFIPGTADPIQRIKESFFEFRNQDKVLETISPEAGNKTRHTSVESNAAAALESICDSIQNNATSGADSTKQFHLATDASVDGTRGVLQLDDTPAGEDSTEKDFKNAGIIMWTWGRFNDADRQYMMPERDMLAVVQGSKESHWMIKHSSHPVKAYTDHKGMTNSMSSTGHLHGKVSRWIEALGSRDSNTGTGRIQNRRRRTALSGERRISGTLRDRERRAAYPAERARQMWTLRNGYHKRETEKKTLVAESSQRHRELL</sequence>
<keyword evidence="1" id="KW-0808">Transferase</keyword>
<evidence type="ECO:0000313" key="9">
    <source>
        <dbReference type="EMBL" id="KAF5723937.1"/>
    </source>
</evidence>
<evidence type="ECO:0000256" key="5">
    <source>
        <dbReference type="ARBA" id="ARBA00022801"/>
    </source>
</evidence>
<dbReference type="GO" id="GO:0003964">
    <property type="term" value="F:RNA-directed DNA polymerase activity"/>
    <property type="evidence" value="ECO:0007669"/>
    <property type="project" value="UniProtKB-KW"/>
</dbReference>
<evidence type="ECO:0000256" key="1">
    <source>
        <dbReference type="ARBA" id="ARBA00022679"/>
    </source>
</evidence>
<dbReference type="Pfam" id="PF17917">
    <property type="entry name" value="RT_RNaseH"/>
    <property type="match status" value="1"/>
</dbReference>
<dbReference type="Proteomes" id="UP000544331">
    <property type="component" value="Unassembled WGS sequence"/>
</dbReference>
<feature type="compositionally biased region" description="Polar residues" evidence="7">
    <location>
        <begin position="311"/>
        <end position="320"/>
    </location>
</feature>
<evidence type="ECO:0000256" key="4">
    <source>
        <dbReference type="ARBA" id="ARBA00022759"/>
    </source>
</evidence>
<dbReference type="EMBL" id="JAAOAN010000051">
    <property type="protein sequence ID" value="KAF5723937.1"/>
    <property type="molecule type" value="Genomic_DNA"/>
</dbReference>
<dbReference type="AlphaFoldDB" id="A0A8H5Z4G0"/>
<keyword evidence="10" id="KW-1185">Reference proteome</keyword>
<dbReference type="OrthoDB" id="5053384at2759"/>
<dbReference type="GO" id="GO:0016787">
    <property type="term" value="F:hydrolase activity"/>
    <property type="evidence" value="ECO:0007669"/>
    <property type="project" value="UniProtKB-KW"/>
</dbReference>
<keyword evidence="6" id="KW-0695">RNA-directed DNA polymerase</keyword>
<keyword evidence="5" id="KW-0378">Hydrolase</keyword>
<accession>A0A8H5Z4G0</accession>
<evidence type="ECO:0000256" key="6">
    <source>
        <dbReference type="ARBA" id="ARBA00022918"/>
    </source>
</evidence>
<reference evidence="9 10" key="1">
    <citation type="submission" date="2020-05" db="EMBL/GenBank/DDBJ databases">
        <title>Identification and distribution of gene clusters putatively required for synthesis of sphingolipid metabolism inhibitors in phylogenetically diverse species of the filamentous fungus Fusarium.</title>
        <authorList>
            <person name="Kim H.-S."/>
            <person name="Busman M."/>
            <person name="Brown D.W."/>
            <person name="Divon H."/>
            <person name="Uhlig S."/>
            <person name="Proctor R.H."/>
        </authorList>
    </citation>
    <scope>NUCLEOTIDE SEQUENCE [LARGE SCALE GENOMIC DNA]</scope>
    <source>
        <strain evidence="9 10">NRRL 66235</strain>
    </source>
</reference>
<dbReference type="InterPro" id="IPR041373">
    <property type="entry name" value="RT_RNaseH"/>
</dbReference>
<keyword evidence="4" id="KW-0255">Endonuclease</keyword>
<proteinExistence type="predicted"/>
<evidence type="ECO:0000256" key="3">
    <source>
        <dbReference type="ARBA" id="ARBA00022722"/>
    </source>
</evidence>
<comment type="caution">
    <text evidence="9">The sequence shown here is derived from an EMBL/GenBank/DDBJ whole genome shotgun (WGS) entry which is preliminary data.</text>
</comment>